<dbReference type="OrthoDB" id="372624at2759"/>
<dbReference type="GO" id="GO:0000812">
    <property type="term" value="C:Swr1 complex"/>
    <property type="evidence" value="ECO:0007669"/>
    <property type="project" value="TreeGrafter"/>
</dbReference>
<feature type="domain" description="Myb-like" evidence="2">
    <location>
        <begin position="126"/>
        <end position="195"/>
    </location>
</feature>
<dbReference type="PANTHER" id="PTHR46459">
    <property type="entry name" value="E1A-BINDING PROTEIN P400-RELATED"/>
    <property type="match status" value="1"/>
</dbReference>
<feature type="region of interest" description="Disordered" evidence="1">
    <location>
        <begin position="888"/>
        <end position="930"/>
    </location>
</feature>
<reference evidence="3" key="1">
    <citation type="submission" date="2020-06" db="EMBL/GenBank/DDBJ databases">
        <title>Draft genome of Bugula neritina, a colonial animal packing powerful symbionts and potential medicines.</title>
        <authorList>
            <person name="Rayko M."/>
        </authorList>
    </citation>
    <scope>NUCLEOTIDE SEQUENCE [LARGE SCALE GENOMIC DNA]</scope>
    <source>
        <strain evidence="3">Kwan_BN1</strain>
    </source>
</reference>
<dbReference type="AlphaFoldDB" id="A0A7J7KRB6"/>
<protein>
    <submittedName>
        <fullName evidence="3">EP400</fullName>
    </submittedName>
</protein>
<accession>A0A7J7KRB6</accession>
<name>A0A7J7KRB6_BUGNE</name>
<evidence type="ECO:0000259" key="2">
    <source>
        <dbReference type="PROSITE" id="PS50090"/>
    </source>
</evidence>
<evidence type="ECO:0000256" key="1">
    <source>
        <dbReference type="SAM" id="MobiDB-lite"/>
    </source>
</evidence>
<dbReference type="GO" id="GO:0006281">
    <property type="term" value="P:DNA repair"/>
    <property type="evidence" value="ECO:0007669"/>
    <property type="project" value="TreeGrafter"/>
</dbReference>
<dbReference type="GO" id="GO:0003682">
    <property type="term" value="F:chromatin binding"/>
    <property type="evidence" value="ECO:0007669"/>
    <property type="project" value="TreeGrafter"/>
</dbReference>
<sequence>MPMWCPPTPPHTENDVYVDQSMCFLYDTAIMSEAQLPPVYIKKERKRRPDAPLAGVPKKKAKMVVEEVPQPAQPTASRPPRSLFDRPQLLNKLRREKNLLRHGMSSPLGMKMTLSGNPQRPGGSDNTHQDQPEWLIHEDWSLLQAVQTLLQLPLNLIVTSPAHIPNWDLVSDIVNTTSRIYRSSKQCRLRYETVIIPREEGKLTFDANPRKSSKKIPKAVYKTKGNKPMRTGQLYTQDSGSSVTTLHAFRFDCIKNVASKRTPTLRPTLVNPTMKNPKHAAVIADSGIQYESPMIPEEVAKIRQERIKQEKTKSAEQHRTAVAQSSVRTPGTVQLQHIPATGATAIISPATTAALRGTGVVRGNSIVVSNSYTLNRKLPVQGTSVISGNVPQTAARKMTVQEIQQLRNNTSVAQLMKQVQASGGSVTGISPSGTPRTITVQQQSQQPISIGGVKQQQFSQLNILSPHQTKPQRLTGTLVAQRATPSQLLTSQQLQQGTVDPSRVPTLVKTVSSVGGATTFGTTNMTIPVSTTGVNINVSLPQQQKLQGTLSKGNLTGSQAQQIKQIHLLQKPGARPLTQKLSLAHSHHQLVGKAGGPSVQIVQQKIGHKSTIGVQQIQQLIKQQQQQSQHAQIIATPAGMTPSSATGQTIIATTQLITPSNMHATITKMAAPNSVTGGVSNVTVSLARPVITSGSPMTIVPGSSGASLVTQSPSKLVAASIARPTTHRVAGSITGIVGGGTTGNSSTSSAPVVSLASVTLQGLQSSASASLMGHRTLSANAIQAFQQAAVSQSARAASIVGNLTPSTSGTTVLQQTILTNKSAAVVSSSAPSVVPVSSSTPAHVPSIVAQTSTPTVVVPVDPISNIGSTVTVATTPASTESILFKNLSKPSAPSSPVLDRSDSPVPDLSDMQAAAPDATKTYAMRPRKTN</sequence>
<proteinExistence type="predicted"/>
<organism evidence="3 4">
    <name type="scientific">Bugula neritina</name>
    <name type="common">Brown bryozoan</name>
    <name type="synonym">Sertularia neritina</name>
    <dbReference type="NCBI Taxonomy" id="10212"/>
    <lineage>
        <taxon>Eukaryota</taxon>
        <taxon>Metazoa</taxon>
        <taxon>Spiralia</taxon>
        <taxon>Lophotrochozoa</taxon>
        <taxon>Bryozoa</taxon>
        <taxon>Gymnolaemata</taxon>
        <taxon>Cheilostomatida</taxon>
        <taxon>Flustrina</taxon>
        <taxon>Buguloidea</taxon>
        <taxon>Bugulidae</taxon>
        <taxon>Bugula</taxon>
    </lineage>
</organism>
<evidence type="ECO:0000313" key="4">
    <source>
        <dbReference type="Proteomes" id="UP000593567"/>
    </source>
</evidence>
<dbReference type="PANTHER" id="PTHR46459:SF1">
    <property type="entry name" value="E1A-BINDING PROTEIN P400"/>
    <property type="match status" value="1"/>
</dbReference>
<dbReference type="InterPro" id="IPR001005">
    <property type="entry name" value="SANT/Myb"/>
</dbReference>
<dbReference type="PROSITE" id="PS50090">
    <property type="entry name" value="MYB_LIKE"/>
    <property type="match status" value="1"/>
</dbReference>
<evidence type="ECO:0000313" key="3">
    <source>
        <dbReference type="EMBL" id="KAF6040741.1"/>
    </source>
</evidence>
<dbReference type="EMBL" id="VXIV02000106">
    <property type="protein sequence ID" value="KAF6040741.1"/>
    <property type="molecule type" value="Genomic_DNA"/>
</dbReference>
<keyword evidence="4" id="KW-1185">Reference proteome</keyword>
<dbReference type="Proteomes" id="UP000593567">
    <property type="component" value="Unassembled WGS sequence"/>
</dbReference>
<gene>
    <name evidence="3" type="ORF">EB796_000944</name>
</gene>
<feature type="region of interest" description="Disordered" evidence="1">
    <location>
        <begin position="105"/>
        <end position="130"/>
    </location>
</feature>
<comment type="caution">
    <text evidence="3">The sequence shown here is derived from an EMBL/GenBank/DDBJ whole genome shotgun (WGS) entry which is preliminary data.</text>
</comment>
<dbReference type="GO" id="GO:0035267">
    <property type="term" value="C:NuA4 histone acetyltransferase complex"/>
    <property type="evidence" value="ECO:0007669"/>
    <property type="project" value="TreeGrafter"/>
</dbReference>